<proteinExistence type="predicted"/>
<comment type="caution">
    <text evidence="2">The sequence shown here is derived from an EMBL/GenBank/DDBJ whole genome shotgun (WGS) entry which is preliminary data.</text>
</comment>
<feature type="compositionally biased region" description="Polar residues" evidence="1">
    <location>
        <begin position="1"/>
        <end position="20"/>
    </location>
</feature>
<organism evidence="2 3">
    <name type="scientific">Candidatus Electrothrix marina</name>
    <dbReference type="NCBI Taxonomy" id="1859130"/>
    <lineage>
        <taxon>Bacteria</taxon>
        <taxon>Pseudomonadati</taxon>
        <taxon>Thermodesulfobacteriota</taxon>
        <taxon>Desulfobulbia</taxon>
        <taxon>Desulfobulbales</taxon>
        <taxon>Desulfobulbaceae</taxon>
        <taxon>Candidatus Electrothrix</taxon>
    </lineage>
</organism>
<keyword evidence="3" id="KW-1185">Reference proteome</keyword>
<dbReference type="Proteomes" id="UP000288892">
    <property type="component" value="Unassembled WGS sequence"/>
</dbReference>
<protein>
    <submittedName>
        <fullName evidence="2">Uncharacterized protein</fullName>
    </submittedName>
</protein>
<accession>A0A444JHG6</accession>
<reference evidence="2 3" key="1">
    <citation type="submission" date="2017-01" db="EMBL/GenBank/DDBJ databases">
        <title>The cable genome- insights into the physiology and evolution of filamentous bacteria capable of sulfide oxidation via long distance electron transfer.</title>
        <authorList>
            <person name="Schreiber L."/>
            <person name="Bjerg J.T."/>
            <person name="Boggild A."/>
            <person name="Van De Vossenberg J."/>
            <person name="Meysman F."/>
            <person name="Nielsen L.P."/>
            <person name="Schramm A."/>
            <person name="Kjeldsen K.U."/>
        </authorList>
    </citation>
    <scope>NUCLEOTIDE SEQUENCE [LARGE SCALE GENOMIC DNA]</scope>
    <source>
        <strain evidence="2">A5</strain>
    </source>
</reference>
<gene>
    <name evidence="2" type="ORF">VU01_100320</name>
</gene>
<feature type="non-terminal residue" evidence="2">
    <location>
        <position position="1"/>
    </location>
</feature>
<dbReference type="EMBL" id="MTKS01000003">
    <property type="protein sequence ID" value="RWX52529.1"/>
    <property type="molecule type" value="Genomic_DNA"/>
</dbReference>
<name>A0A444JHG6_9BACT</name>
<evidence type="ECO:0000313" key="3">
    <source>
        <dbReference type="Proteomes" id="UP000288892"/>
    </source>
</evidence>
<sequence length="146" mass="16924">QLSRQIPNSPQKRNNRNSFPHPTVCRPATTCIPCSVTTVVLPGEFEYTEHTKDFQNVEMQGQEMIMKELNMEILPEAAKRELFGFYEYLVDKYTKKRAVKQPDPARGKKVLVALQEFKCLRERLHPVVDPSVDIDKLINTMNNDIF</sequence>
<feature type="region of interest" description="Disordered" evidence="1">
    <location>
        <begin position="1"/>
        <end position="22"/>
    </location>
</feature>
<dbReference type="AlphaFoldDB" id="A0A444JHG6"/>
<evidence type="ECO:0000256" key="1">
    <source>
        <dbReference type="SAM" id="MobiDB-lite"/>
    </source>
</evidence>
<evidence type="ECO:0000313" key="2">
    <source>
        <dbReference type="EMBL" id="RWX52529.1"/>
    </source>
</evidence>